<dbReference type="PANTHER" id="PTHR44688">
    <property type="entry name" value="DNA-BINDING TRANSCRIPTIONAL ACTIVATOR DEVR_DOSR"/>
    <property type="match status" value="1"/>
</dbReference>
<dbReference type="Pfam" id="PF00196">
    <property type="entry name" value="GerE"/>
    <property type="match status" value="1"/>
</dbReference>
<organism evidence="5 6">
    <name type="scientific">Gordonia prachuapensis</name>
    <dbReference type="NCBI Taxonomy" id="3115651"/>
    <lineage>
        <taxon>Bacteria</taxon>
        <taxon>Bacillati</taxon>
        <taxon>Actinomycetota</taxon>
        <taxon>Actinomycetes</taxon>
        <taxon>Mycobacteriales</taxon>
        <taxon>Gordoniaceae</taxon>
        <taxon>Gordonia</taxon>
    </lineage>
</organism>
<dbReference type="InterPro" id="IPR016032">
    <property type="entry name" value="Sig_transdc_resp-reg_C-effctor"/>
</dbReference>
<dbReference type="RefSeq" id="WP_330506256.1">
    <property type="nucleotide sequence ID" value="NZ_JAZDUE010000015.1"/>
</dbReference>
<dbReference type="SMART" id="SM00421">
    <property type="entry name" value="HTH_LUXR"/>
    <property type="match status" value="1"/>
</dbReference>
<evidence type="ECO:0000256" key="3">
    <source>
        <dbReference type="ARBA" id="ARBA00023163"/>
    </source>
</evidence>
<keyword evidence="3" id="KW-0804">Transcription</keyword>
<dbReference type="PROSITE" id="PS50043">
    <property type="entry name" value="HTH_LUXR_2"/>
    <property type="match status" value="1"/>
</dbReference>
<name>A0ABU7MYV8_9ACTN</name>
<dbReference type="SUPFAM" id="SSF55781">
    <property type="entry name" value="GAF domain-like"/>
    <property type="match status" value="1"/>
</dbReference>
<evidence type="ECO:0000313" key="5">
    <source>
        <dbReference type="EMBL" id="MEE4024924.1"/>
    </source>
</evidence>
<keyword evidence="2" id="KW-0238">DNA-binding</keyword>
<dbReference type="EMBL" id="JAZDUE010000015">
    <property type="protein sequence ID" value="MEE4024924.1"/>
    <property type="molecule type" value="Genomic_DNA"/>
</dbReference>
<reference evidence="5 6" key="1">
    <citation type="submission" date="2024-01" db="EMBL/GenBank/DDBJ databases">
        <title>Draft genome sequence of Gordonia sp. PKS22-38.</title>
        <authorList>
            <person name="Suphannarot A."/>
            <person name="Mingma R."/>
        </authorList>
    </citation>
    <scope>NUCLEOTIDE SEQUENCE [LARGE SCALE GENOMIC DNA]</scope>
    <source>
        <strain evidence="5 6">PKS22-38</strain>
    </source>
</reference>
<evidence type="ECO:0000256" key="2">
    <source>
        <dbReference type="ARBA" id="ARBA00023125"/>
    </source>
</evidence>
<comment type="caution">
    <text evidence="5">The sequence shown here is derived from an EMBL/GenBank/DDBJ whole genome shotgun (WGS) entry which is preliminary data.</text>
</comment>
<gene>
    <name evidence="5" type="ORF">V1Y59_17700</name>
</gene>
<evidence type="ECO:0000256" key="1">
    <source>
        <dbReference type="ARBA" id="ARBA00023015"/>
    </source>
</evidence>
<dbReference type="PRINTS" id="PR00038">
    <property type="entry name" value="HTHLUXR"/>
</dbReference>
<protein>
    <submittedName>
        <fullName evidence="5">Helix-turn-helix transcriptional regulator</fullName>
    </submittedName>
</protein>
<evidence type="ECO:0000259" key="4">
    <source>
        <dbReference type="PROSITE" id="PS50043"/>
    </source>
</evidence>
<proteinExistence type="predicted"/>
<dbReference type="PANTHER" id="PTHR44688:SF16">
    <property type="entry name" value="DNA-BINDING TRANSCRIPTIONAL ACTIVATOR DEVR_DOSR"/>
    <property type="match status" value="1"/>
</dbReference>
<evidence type="ECO:0000313" key="6">
    <source>
        <dbReference type="Proteomes" id="UP001335729"/>
    </source>
</evidence>
<dbReference type="Gene3D" id="1.10.10.10">
    <property type="entry name" value="Winged helix-like DNA-binding domain superfamily/Winged helix DNA-binding domain"/>
    <property type="match status" value="1"/>
</dbReference>
<dbReference type="InterPro" id="IPR036388">
    <property type="entry name" value="WH-like_DNA-bd_sf"/>
</dbReference>
<sequence>MVSHTHVDDDRLVERVARICARADEPLPLLEHVARIVRRHIPYAVAGWLLVDPDTLLITGVYEEDVPREAHLALIELELTVDDVNKFVDLSRGRQAAAALSEATGGHLDRSARWARVYRPRGYGDEMRAVFRAGQVTWGHVCMTRKADDPWFTRREIDVMARLSSHVAHGLRAGLLLHDLDTSTDQEPAMVVLDDDGSVRTATDRAQRWLGSIACSRLDSSVVVHEVAAQARALADGERSGPPAVARTQGSSGEWLLVRGMRLDSASTAVVLEPARRADIAPLLLHLHELTPREQEVTQLLLMGMDTADVAQELWITPETLRGHIKSIFAKLGVNSRPELLARLQHQPRVHVASSG</sequence>
<dbReference type="CDD" id="cd06170">
    <property type="entry name" value="LuxR_C_like"/>
    <property type="match status" value="1"/>
</dbReference>
<accession>A0ABU7MYV8</accession>
<feature type="domain" description="HTH luxR-type" evidence="4">
    <location>
        <begin position="283"/>
        <end position="348"/>
    </location>
</feature>
<keyword evidence="6" id="KW-1185">Reference proteome</keyword>
<dbReference type="InterPro" id="IPR000792">
    <property type="entry name" value="Tscrpt_reg_LuxR_C"/>
</dbReference>
<dbReference type="SUPFAM" id="SSF46894">
    <property type="entry name" value="C-terminal effector domain of the bipartite response regulators"/>
    <property type="match status" value="1"/>
</dbReference>
<dbReference type="PROSITE" id="PS00622">
    <property type="entry name" value="HTH_LUXR_1"/>
    <property type="match status" value="1"/>
</dbReference>
<keyword evidence="1" id="KW-0805">Transcription regulation</keyword>
<dbReference type="Proteomes" id="UP001335729">
    <property type="component" value="Unassembled WGS sequence"/>
</dbReference>